<dbReference type="NCBIfam" id="TIGR03236">
    <property type="entry name" value="dnd_assoc_1"/>
    <property type="match status" value="1"/>
</dbReference>
<protein>
    <recommendedName>
        <fullName evidence="3">DNA phosphorothioation-dependent restriction protein DptG</fullName>
    </recommendedName>
</protein>
<sequence>MSKEVEQLREILRFNTKLTAAHDFSGQVLPFFTRNPERVKFTNGFNPVVGVIARIVNGKGPEFNQESLQLDKLSLETNIDSEIVRQLFSTPMYREMHSSKLLQYIALSDSQESKGEIRLGQFLISLLELNNDADFIQYFGEAQPNNLYEKVVFDSLENGEQQSKTDKRNFKYYDQHHFSKLFHSDILHLMSDRNYFYDNIGALLEFYYFSYVSQTIVRISDETVTETIIPLYFSLENEPISRSRKAVSNGFRLVNDHSWDLLTDVDMLNYLNALIPDKNRFYWKNEILAPDFEYQVELGNNLAEFLPQLYQLLDSQVTSNVSLNLSTLQAAVQSLRLLLHNRNKNSRETSSRFALSFNEICKQGFTRPHGQLGRTFSMSKHTVLLLTAAIVGKGKLLLRDVFKAFEERGVYFDRITRDKVISLFEQANILEKLSDSGDAQYVRGIL</sequence>
<gene>
    <name evidence="1" type="ORF">FC82_GL002205</name>
</gene>
<dbReference type="Proteomes" id="UP000051845">
    <property type="component" value="Unassembled WGS sequence"/>
</dbReference>
<dbReference type="STRING" id="33960.TY91_15645"/>
<dbReference type="AlphaFoldDB" id="A0A0R2B9C9"/>
<name>A0A0R2B9C9_SECCO</name>
<dbReference type="InterPro" id="IPR017645">
    <property type="entry name" value="Dnd_assoc_1"/>
</dbReference>
<dbReference type="PATRIC" id="fig|1423733.4.peg.2315"/>
<evidence type="ECO:0000313" key="1">
    <source>
        <dbReference type="EMBL" id="KRM75648.1"/>
    </source>
</evidence>
<dbReference type="EMBL" id="AYYR01000048">
    <property type="protein sequence ID" value="KRM75648.1"/>
    <property type="molecule type" value="Genomic_DNA"/>
</dbReference>
<reference evidence="1 2" key="1">
    <citation type="journal article" date="2015" name="Genome Announc.">
        <title>Expanding the biotechnology potential of lactobacilli through comparative genomics of 213 strains and associated genera.</title>
        <authorList>
            <person name="Sun Z."/>
            <person name="Harris H.M."/>
            <person name="McCann A."/>
            <person name="Guo C."/>
            <person name="Argimon S."/>
            <person name="Zhang W."/>
            <person name="Yang X."/>
            <person name="Jeffery I.B."/>
            <person name="Cooney J.C."/>
            <person name="Kagawa T.F."/>
            <person name="Liu W."/>
            <person name="Song Y."/>
            <person name="Salvetti E."/>
            <person name="Wrobel A."/>
            <person name="Rasinkangas P."/>
            <person name="Parkhill J."/>
            <person name="Rea M.C."/>
            <person name="O'Sullivan O."/>
            <person name="Ritari J."/>
            <person name="Douillard F.P."/>
            <person name="Paul Ross R."/>
            <person name="Yang R."/>
            <person name="Briner A.E."/>
            <person name="Felis G.E."/>
            <person name="de Vos W.M."/>
            <person name="Barrangou R."/>
            <person name="Klaenhammer T.R."/>
            <person name="Caufield P.W."/>
            <person name="Cui Y."/>
            <person name="Zhang H."/>
            <person name="O'Toole P.W."/>
        </authorList>
    </citation>
    <scope>NUCLEOTIDE SEQUENCE [LARGE SCALE GENOMIC DNA]</scope>
    <source>
        <strain evidence="1 2">DSM 20515</strain>
    </source>
</reference>
<proteinExistence type="predicted"/>
<accession>A0A0R2B9C9</accession>
<dbReference type="RefSeq" id="WP_056996766.1">
    <property type="nucleotide sequence ID" value="NZ_AYYR01000048.1"/>
</dbReference>
<comment type="caution">
    <text evidence="1">The sequence shown here is derived from an EMBL/GenBank/DDBJ whole genome shotgun (WGS) entry which is preliminary data.</text>
</comment>
<evidence type="ECO:0000313" key="2">
    <source>
        <dbReference type="Proteomes" id="UP000051845"/>
    </source>
</evidence>
<evidence type="ECO:0008006" key="3">
    <source>
        <dbReference type="Google" id="ProtNLM"/>
    </source>
</evidence>
<organism evidence="1 2">
    <name type="scientific">Secundilactobacillus collinoides DSM 20515 = JCM 1123</name>
    <dbReference type="NCBI Taxonomy" id="1423733"/>
    <lineage>
        <taxon>Bacteria</taxon>
        <taxon>Bacillati</taxon>
        <taxon>Bacillota</taxon>
        <taxon>Bacilli</taxon>
        <taxon>Lactobacillales</taxon>
        <taxon>Lactobacillaceae</taxon>
        <taxon>Secundilactobacillus</taxon>
    </lineage>
</organism>